<dbReference type="EMBL" id="JACOFZ010000003">
    <property type="protein sequence ID" value="MBC3881904.1"/>
    <property type="molecule type" value="Genomic_DNA"/>
</dbReference>
<sequence>MAHFAFHYTLRTFRLRTLVFLFVFSFASIAPESIGAEYRNEFFEPRNHIGLVQFPPANGDAHATVQDNTVMRTTSKVVGNLVESSFVIDDERFIVKRLAELPSRDVQLQYPIMVRLGLIFDSEGSHRLPNSEEAQRISRYEDALIEGAQIEDCLYVGAITSDGFHQFLFYCKRLNSEIKLSDHLPALRSASGSFGVWEVSEEVDESWSYAAKIQIK</sequence>
<evidence type="ECO:0000259" key="1">
    <source>
        <dbReference type="Pfam" id="PF05117"/>
    </source>
</evidence>
<dbReference type="Pfam" id="PF05117">
    <property type="entry name" value="DUF695"/>
    <property type="match status" value="1"/>
</dbReference>
<dbReference type="Proteomes" id="UP000627446">
    <property type="component" value="Unassembled WGS sequence"/>
</dbReference>
<comment type="caution">
    <text evidence="2">The sequence shown here is derived from an EMBL/GenBank/DDBJ whole genome shotgun (WGS) entry which is preliminary data.</text>
</comment>
<accession>A0A923HV68</accession>
<organism evidence="2 3">
    <name type="scientific">Undibacterium nitidum</name>
    <dbReference type="NCBI Taxonomy" id="2762298"/>
    <lineage>
        <taxon>Bacteria</taxon>
        <taxon>Pseudomonadati</taxon>
        <taxon>Pseudomonadota</taxon>
        <taxon>Betaproteobacteria</taxon>
        <taxon>Burkholderiales</taxon>
        <taxon>Oxalobacteraceae</taxon>
        <taxon>Undibacterium</taxon>
    </lineage>
</organism>
<dbReference type="RefSeq" id="WP_186916439.1">
    <property type="nucleotide sequence ID" value="NZ_JACOFZ010000003.1"/>
</dbReference>
<reference evidence="2" key="1">
    <citation type="submission" date="2020-08" db="EMBL/GenBank/DDBJ databases">
        <title>Novel species isolated from subtropical streams in China.</title>
        <authorList>
            <person name="Lu H."/>
        </authorList>
    </citation>
    <scope>NUCLEOTIDE SEQUENCE</scope>
    <source>
        <strain evidence="2">LX22W</strain>
    </source>
</reference>
<evidence type="ECO:0000313" key="3">
    <source>
        <dbReference type="Proteomes" id="UP000627446"/>
    </source>
</evidence>
<proteinExistence type="predicted"/>
<gene>
    <name evidence="2" type="ORF">H8K36_10995</name>
</gene>
<name>A0A923HV68_9BURK</name>
<evidence type="ECO:0000313" key="2">
    <source>
        <dbReference type="EMBL" id="MBC3881904.1"/>
    </source>
</evidence>
<dbReference type="InterPro" id="IPR016097">
    <property type="entry name" value="DUF695"/>
</dbReference>
<protein>
    <submittedName>
        <fullName evidence="2">DUF695 domain-containing protein</fullName>
    </submittedName>
</protein>
<dbReference type="AlphaFoldDB" id="A0A923HV68"/>
<feature type="domain" description="DUF695" evidence="1">
    <location>
        <begin position="109"/>
        <end position="208"/>
    </location>
</feature>
<keyword evidence="3" id="KW-1185">Reference proteome</keyword>